<accession>A0AAW9RN44</accession>
<reference evidence="1 2" key="1">
    <citation type="submission" date="2024-02" db="EMBL/GenBank/DDBJ databases">
        <title>Genome analysis and characterization of Microbaculum marinisediminis sp. nov., isolated from marine sediment.</title>
        <authorList>
            <person name="Du Z.-J."/>
            <person name="Ye Y.-Q."/>
            <person name="Zhang Z.-R."/>
            <person name="Yuan S.-M."/>
            <person name="Zhang X.-Y."/>
        </authorList>
    </citation>
    <scope>NUCLEOTIDE SEQUENCE [LARGE SCALE GENOMIC DNA]</scope>
    <source>
        <strain evidence="1 2">SDUM1044001</strain>
    </source>
</reference>
<dbReference type="Proteomes" id="UP001378188">
    <property type="component" value="Unassembled WGS sequence"/>
</dbReference>
<protein>
    <recommendedName>
        <fullName evidence="3">Radical SAM protein</fullName>
    </recommendedName>
</protein>
<keyword evidence="2" id="KW-1185">Reference proteome</keyword>
<gene>
    <name evidence="1" type="ORF">V3328_19835</name>
</gene>
<dbReference type="InterPro" id="IPR013785">
    <property type="entry name" value="Aldolase_TIM"/>
</dbReference>
<organism evidence="1 2">
    <name type="scientific">Microbaculum marinum</name>
    <dbReference type="NCBI Taxonomy" id="1764581"/>
    <lineage>
        <taxon>Bacteria</taxon>
        <taxon>Pseudomonadati</taxon>
        <taxon>Pseudomonadota</taxon>
        <taxon>Alphaproteobacteria</taxon>
        <taxon>Hyphomicrobiales</taxon>
        <taxon>Tepidamorphaceae</taxon>
        <taxon>Microbaculum</taxon>
    </lineage>
</organism>
<evidence type="ECO:0000313" key="2">
    <source>
        <dbReference type="Proteomes" id="UP001378188"/>
    </source>
</evidence>
<dbReference type="Gene3D" id="3.20.20.70">
    <property type="entry name" value="Aldolase class I"/>
    <property type="match status" value="1"/>
</dbReference>
<dbReference type="RefSeq" id="WP_340331448.1">
    <property type="nucleotide sequence ID" value="NZ_JAZHOF010000008.1"/>
</dbReference>
<comment type="caution">
    <text evidence="1">The sequence shown here is derived from an EMBL/GenBank/DDBJ whole genome shotgun (WGS) entry which is preliminary data.</text>
</comment>
<dbReference type="SUPFAM" id="SSF102114">
    <property type="entry name" value="Radical SAM enzymes"/>
    <property type="match status" value="1"/>
</dbReference>
<proteinExistence type="predicted"/>
<dbReference type="InterPro" id="IPR058240">
    <property type="entry name" value="rSAM_sf"/>
</dbReference>
<sequence>MNENRTGRRDTRAGLERLRGFLQQDPVLADRYRLAKQVVRTFRNPAFYEMSQRCNLFCEGCYYFENKSRHDTSDEADLQRWTHFFETEQRRNVSMAYFVGAEPALEKQRLRAAVGRIPYGKIGTNGTIFIDRDITFRIGVSVWGDDETDASLRGGSVLRKALRNYRGDPRAVMLFTLSPWNLHTVPDVISACRDHDLPVTFSMFSPTSTYLEKIARDLPADGKYYRLAASRGAPVFTEFDLAKARDVMTRAYDEFSDNVLTCLAYINWITRPGPLYDLDEMTGIASNCASRIVEPLRYHTGNLKPATVKCCTPDVDCSQCRLYSGAWSTHLQPVSGYLENARLFSEWLSIIETLGQIFLYPAPPRYELETERPVASAAC</sequence>
<name>A0AAW9RN44_9HYPH</name>
<evidence type="ECO:0008006" key="3">
    <source>
        <dbReference type="Google" id="ProtNLM"/>
    </source>
</evidence>
<evidence type="ECO:0000313" key="1">
    <source>
        <dbReference type="EMBL" id="MEJ8573752.1"/>
    </source>
</evidence>
<dbReference type="AlphaFoldDB" id="A0AAW9RN44"/>
<dbReference type="EMBL" id="JAZHOF010000008">
    <property type="protein sequence ID" value="MEJ8573752.1"/>
    <property type="molecule type" value="Genomic_DNA"/>
</dbReference>